<dbReference type="InterPro" id="IPR036236">
    <property type="entry name" value="Znf_C2H2_sf"/>
</dbReference>
<dbReference type="FunCoup" id="A0A2K2C2J0">
    <property type="interactions" value="5"/>
</dbReference>
<dbReference type="InParanoid" id="A0A2K2C2J0"/>
<dbReference type="PANTHER" id="PTHR26374">
    <property type="entry name" value="ZINC FINGER PROTEIN ZAT5"/>
    <property type="match status" value="1"/>
</dbReference>
<proteinExistence type="predicted"/>
<dbReference type="Pfam" id="PF13912">
    <property type="entry name" value="zf-C2H2_6"/>
    <property type="match status" value="2"/>
</dbReference>
<evidence type="ECO:0000256" key="3">
    <source>
        <dbReference type="ARBA" id="ARBA00022737"/>
    </source>
</evidence>
<evidence type="ECO:0000256" key="7">
    <source>
        <dbReference type="ARBA" id="ARBA00023163"/>
    </source>
</evidence>
<comment type="caution">
    <text evidence="11">The sequence shown here is derived from an EMBL/GenBank/DDBJ whole genome shotgun (WGS) entry which is preliminary data.</text>
</comment>
<dbReference type="GO" id="GO:0008270">
    <property type="term" value="F:zinc ion binding"/>
    <property type="evidence" value="ECO:0007669"/>
    <property type="project" value="UniProtKB-KW"/>
</dbReference>
<keyword evidence="3" id="KW-0677">Repeat</keyword>
<comment type="subcellular location">
    <subcellularLocation>
        <location evidence="1">Nucleus</location>
    </subcellularLocation>
</comment>
<keyword evidence="8" id="KW-0539">Nucleus</keyword>
<reference evidence="11 12" key="1">
    <citation type="journal article" date="2006" name="Science">
        <title>The genome of black cottonwood, Populus trichocarpa (Torr. &amp; Gray).</title>
        <authorList>
            <person name="Tuskan G.A."/>
            <person name="Difazio S."/>
            <person name="Jansson S."/>
            <person name="Bohlmann J."/>
            <person name="Grigoriev I."/>
            <person name="Hellsten U."/>
            <person name="Putnam N."/>
            <person name="Ralph S."/>
            <person name="Rombauts S."/>
            <person name="Salamov A."/>
            <person name="Schein J."/>
            <person name="Sterck L."/>
            <person name="Aerts A."/>
            <person name="Bhalerao R.R."/>
            <person name="Bhalerao R.P."/>
            <person name="Blaudez D."/>
            <person name="Boerjan W."/>
            <person name="Brun A."/>
            <person name="Brunner A."/>
            <person name="Busov V."/>
            <person name="Campbell M."/>
            <person name="Carlson J."/>
            <person name="Chalot M."/>
            <person name="Chapman J."/>
            <person name="Chen G.L."/>
            <person name="Cooper D."/>
            <person name="Coutinho P.M."/>
            <person name="Couturier J."/>
            <person name="Covert S."/>
            <person name="Cronk Q."/>
            <person name="Cunningham R."/>
            <person name="Davis J."/>
            <person name="Degroeve S."/>
            <person name="Dejardin A."/>
            <person name="Depamphilis C."/>
            <person name="Detter J."/>
            <person name="Dirks B."/>
            <person name="Dubchak I."/>
            <person name="Duplessis S."/>
            <person name="Ehlting J."/>
            <person name="Ellis B."/>
            <person name="Gendler K."/>
            <person name="Goodstein D."/>
            <person name="Gribskov M."/>
            <person name="Grimwood J."/>
            <person name="Groover A."/>
            <person name="Gunter L."/>
            <person name="Hamberger B."/>
            <person name="Heinze B."/>
            <person name="Helariutta Y."/>
            <person name="Henrissat B."/>
            <person name="Holligan D."/>
            <person name="Holt R."/>
            <person name="Huang W."/>
            <person name="Islam-Faridi N."/>
            <person name="Jones S."/>
            <person name="Jones-Rhoades M."/>
            <person name="Jorgensen R."/>
            <person name="Joshi C."/>
            <person name="Kangasjarvi J."/>
            <person name="Karlsson J."/>
            <person name="Kelleher C."/>
            <person name="Kirkpatrick R."/>
            <person name="Kirst M."/>
            <person name="Kohler A."/>
            <person name="Kalluri U."/>
            <person name="Larimer F."/>
            <person name="Leebens-Mack J."/>
            <person name="Leple J.C."/>
            <person name="Locascio P."/>
            <person name="Lou Y."/>
            <person name="Lucas S."/>
            <person name="Martin F."/>
            <person name="Montanini B."/>
            <person name="Napoli C."/>
            <person name="Nelson D.R."/>
            <person name="Nelson C."/>
            <person name="Nieminen K."/>
            <person name="Nilsson O."/>
            <person name="Pereda V."/>
            <person name="Peter G."/>
            <person name="Philippe R."/>
            <person name="Pilate G."/>
            <person name="Poliakov A."/>
            <person name="Razumovskaya J."/>
            <person name="Richardson P."/>
            <person name="Rinaldi C."/>
            <person name="Ritland K."/>
            <person name="Rouze P."/>
            <person name="Ryaboy D."/>
            <person name="Schmutz J."/>
            <person name="Schrader J."/>
            <person name="Segerman B."/>
            <person name="Shin H."/>
            <person name="Siddiqui A."/>
            <person name="Sterky F."/>
            <person name="Terry A."/>
            <person name="Tsai C.J."/>
            <person name="Uberbacher E."/>
            <person name="Unneberg P."/>
            <person name="Vahala J."/>
            <person name="Wall K."/>
            <person name="Wessler S."/>
            <person name="Yang G."/>
            <person name="Yin T."/>
            <person name="Douglas C."/>
            <person name="Marra M."/>
            <person name="Sandberg G."/>
            <person name="Van de Peer Y."/>
            <person name="Rokhsar D."/>
        </authorList>
    </citation>
    <scope>NUCLEOTIDE SEQUENCE [LARGE SCALE GENOMIC DNA]</scope>
    <source>
        <strain evidence="12">cv. Nisqually</strain>
    </source>
</reference>
<keyword evidence="7" id="KW-0804">Transcription</keyword>
<keyword evidence="4 9" id="KW-0863">Zinc-finger</keyword>
<dbReference type="InterPro" id="IPR013087">
    <property type="entry name" value="Znf_C2H2_type"/>
</dbReference>
<dbReference type="SMART" id="SM00355">
    <property type="entry name" value="ZnF_C2H2"/>
    <property type="match status" value="2"/>
</dbReference>
<keyword evidence="6" id="KW-0805">Transcription regulation</keyword>
<evidence type="ECO:0000256" key="2">
    <source>
        <dbReference type="ARBA" id="ARBA00022723"/>
    </source>
</evidence>
<evidence type="ECO:0000256" key="1">
    <source>
        <dbReference type="ARBA" id="ARBA00004123"/>
    </source>
</evidence>
<evidence type="ECO:0000313" key="11">
    <source>
        <dbReference type="EMBL" id="PNT56253.2"/>
    </source>
</evidence>
<dbReference type="PROSITE" id="PS00028">
    <property type="entry name" value="ZINC_FINGER_C2H2_1"/>
    <property type="match status" value="2"/>
</dbReference>
<dbReference type="GO" id="GO:0010200">
    <property type="term" value="P:response to chitin"/>
    <property type="evidence" value="ECO:0000318"/>
    <property type="project" value="GO_Central"/>
</dbReference>
<name>A0A2K2C2J0_POPTR</name>
<protein>
    <recommendedName>
        <fullName evidence="10">C2H2-type domain-containing protein</fullName>
    </recommendedName>
</protein>
<dbReference type="AlphaFoldDB" id="A0A2K2C2J0"/>
<sequence>MSCKTFLFKHLINSKFLKFHLFISETAKQLHNTKSILSRETKECMASSNLRILQALFVSLLLFIPKVFSFDCSQPKGSSLSSLEANPSWLSPNEEFAIGFQKLPNDNENHFFLAIWFNKIPETTIVWFAHTEPAPQGSTLKLTDEGKLVLHDPQGNSLWERPSTGGAKSMCASMNDSGNFMLLDGDNNPIWETFNETTDTILPGQTLNMGSNLTARYSRESYVDGRFQLHLQPDGNLVLYTVTMPTGAVRGAYWATGTMTGNSKLVFNENGYMYVTDGTRWVYNLTKNDTGSSQDFYHMARIDYDGVFRQYHCPKSKNCGLKWSVVKRFPEDICSVILTEVGSGACGYNSICVETNGEPACLCPENYSYLNEFAKNQGCRPNFELPSCRPNGWESNLGLVEFVEYNNTDWPLDDYDLQIGSGVDLQTCKQLCLDDCFCTVAIHNGNSCWKKKYPLSNGRREPNVNRTALVKVPKVNVTELYLVSQRQNNKDQSTTVLIVSILLGSSVFINIVMTLAICIAIYFSYHNKLLNISSVSSVASTNIRSYAYKELEQATGGFKQILGKGAFGTVYKGVLASHPKRFVAIKKLEKFEQEGEKEFKTEVSVIGQTHHKNLVRLLGYCDEGEHRLLVYEYMTNGSLASLLFGITRPDWNQRVQIAFGIARGLMYLHEECSTQIIHCDIKPQNILLDEFYTPRISDFGLAKLLVAEQTRVARTNIRGTVGYFAPEWFSRASITVKVDVYSFGVLLLEMICCKSSVAFGMGDQEEALMDWVYACYCKKKLDKLVENDEDARNDMKKLERLVMVAIWCVQEDASLRPSMKKVTQMLEGVVDVSVPPRPSIYCST</sequence>
<dbReference type="PANTHER" id="PTHR26374:SF379">
    <property type="entry name" value="ZINC FINGER PROTEIN ZAT12"/>
    <property type="match status" value="1"/>
</dbReference>
<dbReference type="Gene3D" id="3.30.160.60">
    <property type="entry name" value="Classic Zinc Finger"/>
    <property type="match status" value="1"/>
</dbReference>
<evidence type="ECO:0000256" key="9">
    <source>
        <dbReference type="PROSITE-ProRule" id="PRU00042"/>
    </source>
</evidence>
<evidence type="ECO:0000313" key="12">
    <source>
        <dbReference type="Proteomes" id="UP000006729"/>
    </source>
</evidence>
<keyword evidence="5" id="KW-0862">Zinc</keyword>
<dbReference type="SMR" id="A0A2K2C2J0"/>
<dbReference type="GO" id="GO:0006950">
    <property type="term" value="P:response to stress"/>
    <property type="evidence" value="ECO:0000318"/>
    <property type="project" value="GO_Central"/>
</dbReference>
<dbReference type="GO" id="GO:0005634">
    <property type="term" value="C:nucleus"/>
    <property type="evidence" value="ECO:0007669"/>
    <property type="project" value="UniProtKB-SubCell"/>
</dbReference>
<evidence type="ECO:0000256" key="5">
    <source>
        <dbReference type="ARBA" id="ARBA00022833"/>
    </source>
</evidence>
<evidence type="ECO:0000259" key="10">
    <source>
        <dbReference type="PROSITE" id="PS50157"/>
    </source>
</evidence>
<dbReference type="Proteomes" id="UP000006729">
    <property type="component" value="Chromosome 1"/>
</dbReference>
<evidence type="ECO:0000256" key="4">
    <source>
        <dbReference type="ARBA" id="ARBA00022771"/>
    </source>
</evidence>
<dbReference type="PROSITE" id="PS50157">
    <property type="entry name" value="ZINC_FINGER_C2H2_2"/>
    <property type="match status" value="2"/>
</dbReference>
<dbReference type="STRING" id="3694.A0A2K2C2J0"/>
<gene>
    <name evidence="11" type="ORF">POPTR_001G228300v4</name>
</gene>
<dbReference type="SUPFAM" id="SSF57667">
    <property type="entry name" value="beta-beta-alpha zinc fingers"/>
    <property type="match status" value="1"/>
</dbReference>
<organism evidence="11 12">
    <name type="scientific">Populus trichocarpa</name>
    <name type="common">Western balsam poplar</name>
    <name type="synonym">Populus balsamifera subsp. trichocarpa</name>
    <dbReference type="NCBI Taxonomy" id="3694"/>
    <lineage>
        <taxon>Eukaryota</taxon>
        <taxon>Viridiplantae</taxon>
        <taxon>Streptophyta</taxon>
        <taxon>Embryophyta</taxon>
        <taxon>Tracheophyta</taxon>
        <taxon>Spermatophyta</taxon>
        <taxon>Magnoliopsida</taxon>
        <taxon>eudicotyledons</taxon>
        <taxon>Gunneridae</taxon>
        <taxon>Pentapetalae</taxon>
        <taxon>rosids</taxon>
        <taxon>fabids</taxon>
        <taxon>Malpighiales</taxon>
        <taxon>Salicaceae</taxon>
        <taxon>Saliceae</taxon>
        <taxon>Populus</taxon>
    </lineage>
</organism>
<dbReference type="ExpressionAtlas" id="A0A2K2C2J0">
    <property type="expression patterns" value="baseline and differential"/>
</dbReference>
<accession>A0A2K2C2J0</accession>
<evidence type="ECO:0000256" key="6">
    <source>
        <dbReference type="ARBA" id="ARBA00023015"/>
    </source>
</evidence>
<keyword evidence="12" id="KW-1185">Reference proteome</keyword>
<keyword evidence="2" id="KW-0479">Metal-binding</keyword>
<dbReference type="EMBL" id="CM009290">
    <property type="protein sequence ID" value="PNT56253.2"/>
    <property type="molecule type" value="Genomic_DNA"/>
</dbReference>
<evidence type="ECO:0000256" key="8">
    <source>
        <dbReference type="ARBA" id="ARBA00023242"/>
    </source>
</evidence>